<dbReference type="InterPro" id="IPR046096">
    <property type="entry name" value="DUF6114"/>
</dbReference>
<feature type="compositionally biased region" description="Polar residues" evidence="1">
    <location>
        <begin position="260"/>
        <end position="276"/>
    </location>
</feature>
<reference evidence="3 4" key="1">
    <citation type="submission" date="2019-06" db="EMBL/GenBank/DDBJ databases">
        <title>Sequencing the genomes of 1000 actinobacteria strains.</title>
        <authorList>
            <person name="Klenk H.-P."/>
        </authorList>
    </citation>
    <scope>NUCLEOTIDE SEQUENCE [LARGE SCALE GENOMIC DNA]</scope>
    <source>
        <strain evidence="3 4">DSM 43866</strain>
    </source>
</reference>
<feature type="transmembrane region" description="Helical" evidence="2">
    <location>
        <begin position="20"/>
        <end position="42"/>
    </location>
</feature>
<feature type="transmembrane region" description="Helical" evidence="2">
    <location>
        <begin position="80"/>
        <end position="96"/>
    </location>
</feature>
<comment type="caution">
    <text evidence="3">The sequence shown here is derived from an EMBL/GenBank/DDBJ whole genome shotgun (WGS) entry which is preliminary data.</text>
</comment>
<feature type="compositionally biased region" description="Low complexity" evidence="1">
    <location>
        <begin position="241"/>
        <end position="259"/>
    </location>
</feature>
<dbReference type="RefSeq" id="WP_122977865.1">
    <property type="nucleotide sequence ID" value="NZ_BOMX01000133.1"/>
</dbReference>
<gene>
    <name evidence="3" type="ORF">FHX34_1021374</name>
</gene>
<dbReference type="Proteomes" id="UP000320239">
    <property type="component" value="Unassembled WGS sequence"/>
</dbReference>
<dbReference type="OrthoDB" id="3535986at2"/>
<evidence type="ECO:0000313" key="3">
    <source>
        <dbReference type="EMBL" id="TWG24811.1"/>
    </source>
</evidence>
<keyword evidence="2" id="KW-0812">Transmembrane</keyword>
<dbReference type="AlphaFoldDB" id="A0A561WLR9"/>
<evidence type="ECO:0000256" key="1">
    <source>
        <dbReference type="SAM" id="MobiDB-lite"/>
    </source>
</evidence>
<keyword evidence="4" id="KW-1185">Reference proteome</keyword>
<dbReference type="Pfam" id="PF19609">
    <property type="entry name" value="DUF6114"/>
    <property type="match status" value="1"/>
</dbReference>
<organism evidence="3 4">
    <name type="scientific">Actinoplanes teichomyceticus</name>
    <dbReference type="NCBI Taxonomy" id="1867"/>
    <lineage>
        <taxon>Bacteria</taxon>
        <taxon>Bacillati</taxon>
        <taxon>Actinomycetota</taxon>
        <taxon>Actinomycetes</taxon>
        <taxon>Micromonosporales</taxon>
        <taxon>Micromonosporaceae</taxon>
        <taxon>Actinoplanes</taxon>
    </lineage>
</organism>
<feature type="compositionally biased region" description="Low complexity" evidence="1">
    <location>
        <begin position="284"/>
        <end position="297"/>
    </location>
</feature>
<feature type="region of interest" description="Disordered" evidence="1">
    <location>
        <begin position="241"/>
        <end position="378"/>
    </location>
</feature>
<protein>
    <submittedName>
        <fullName evidence="3">Uncharacterized protein</fullName>
    </submittedName>
</protein>
<feature type="compositionally biased region" description="Low complexity" evidence="1">
    <location>
        <begin position="305"/>
        <end position="371"/>
    </location>
</feature>
<sequence>MTTDEFGSRFRRWRRGRPFWGGLFLLLSGLFLFLSANMSLISDMKLDIHIGPQGFLSYVLPVLMILCGVLVWFTPAQRMFYGIVGLLTALYSFIGLNFGGWFLGMLFGIIGGALAVSWSPAPGDRPDANLQGPLDGTGPAGDRTPPSADDDTRHDSPTEPVAAGHDDRPEPAPAHGPAQSDPSILPGFDRPRDELPGPGRSLHRKALAIIVVPALVGGVVLIGSRMPASAEDCPAGLPSISISATPSASTRTSAKSTARPGTTRTVEPTGRRTTTPADPAEDGASTPSAPASASTPAETGDGNPVLDGLQDVVDGVGNLLGIGDDQESPAPSASPSASATSSTPTAAPTPTATTTTPATGATGATGVPSSAPVRTTGASPAVSASVSASADPDVIPCLGPRQRGLVAEGAVPQSAIRPGIMKVAALNMYDSTYEGVADVPTADGPVKSLQFNMSKAVNTPFSLTIDEPGDATTVIKSRELITEGNVKFYTPKFTGKLFGLIPVTFTPEQPPPLTLPWLLFTDVTIDLAYVSCDTLTAKPLQVTES</sequence>
<evidence type="ECO:0000256" key="2">
    <source>
        <dbReference type="SAM" id="Phobius"/>
    </source>
</evidence>
<proteinExistence type="predicted"/>
<feature type="transmembrane region" description="Helical" evidence="2">
    <location>
        <begin position="54"/>
        <end position="73"/>
    </location>
</feature>
<evidence type="ECO:0000313" key="4">
    <source>
        <dbReference type="Proteomes" id="UP000320239"/>
    </source>
</evidence>
<keyword evidence="2" id="KW-0472">Membrane</keyword>
<name>A0A561WLR9_ACTTI</name>
<feature type="region of interest" description="Disordered" evidence="1">
    <location>
        <begin position="125"/>
        <end position="199"/>
    </location>
</feature>
<keyword evidence="2" id="KW-1133">Transmembrane helix</keyword>
<dbReference type="EMBL" id="VIWY01000002">
    <property type="protein sequence ID" value="TWG24811.1"/>
    <property type="molecule type" value="Genomic_DNA"/>
</dbReference>
<accession>A0A561WLR9</accession>